<keyword evidence="14" id="KW-0408">Iron</keyword>
<evidence type="ECO:0000256" key="3">
    <source>
        <dbReference type="ARBA" id="ARBA00001974"/>
    </source>
</evidence>
<keyword evidence="10" id="KW-0274">FAD</keyword>
<comment type="cofactor">
    <cofactor evidence="3">
        <name>FAD</name>
        <dbReference type="ChEBI" id="CHEBI:57692"/>
    </cofactor>
</comment>
<dbReference type="PROSITE" id="PS60001">
    <property type="entry name" value="NOS"/>
    <property type="match status" value="1"/>
</dbReference>
<dbReference type="InterPro" id="IPR044940">
    <property type="entry name" value="NOS_dom_2"/>
</dbReference>
<dbReference type="InterPro" id="IPR004030">
    <property type="entry name" value="NOS_N"/>
</dbReference>
<dbReference type="SUPFAM" id="SSF56512">
    <property type="entry name" value="Nitric oxide (NO) synthase oxygenase domain"/>
    <property type="match status" value="1"/>
</dbReference>
<comment type="caution">
    <text evidence="17">The sequence shown here is derived from an EMBL/GenBank/DDBJ whole genome shotgun (WGS) entry which is preliminary data.</text>
</comment>
<name>A0A8X6IRN6_TRICU</name>
<dbReference type="Proteomes" id="UP000887116">
    <property type="component" value="Unassembled WGS sequence"/>
</dbReference>
<keyword evidence="11" id="KW-0521">NADP</keyword>
<keyword evidence="6" id="KW-0349">Heme</keyword>
<evidence type="ECO:0000256" key="6">
    <source>
        <dbReference type="ARBA" id="ARBA00022617"/>
    </source>
</evidence>
<dbReference type="InterPro" id="IPR044943">
    <property type="entry name" value="NOS_dom_1"/>
</dbReference>
<dbReference type="EC" id="1.14.13.39" evidence="5"/>
<comment type="cofactor">
    <cofactor evidence="2">
        <name>heme b</name>
        <dbReference type="ChEBI" id="CHEBI:60344"/>
    </cofactor>
</comment>
<dbReference type="FunFam" id="3.90.440.10:FF:000001">
    <property type="entry name" value="Endothelial nitric oxide synthase"/>
    <property type="match status" value="1"/>
</dbReference>
<organism evidence="17 18">
    <name type="scientific">Trichonephila clavata</name>
    <name type="common">Joro spider</name>
    <name type="synonym">Nephila clavata</name>
    <dbReference type="NCBI Taxonomy" id="2740835"/>
    <lineage>
        <taxon>Eukaryota</taxon>
        <taxon>Metazoa</taxon>
        <taxon>Ecdysozoa</taxon>
        <taxon>Arthropoda</taxon>
        <taxon>Chelicerata</taxon>
        <taxon>Arachnida</taxon>
        <taxon>Araneae</taxon>
        <taxon>Araneomorphae</taxon>
        <taxon>Entelegynae</taxon>
        <taxon>Araneoidea</taxon>
        <taxon>Nephilidae</taxon>
        <taxon>Trichonephila</taxon>
    </lineage>
</organism>
<feature type="compositionally biased region" description="Polar residues" evidence="15">
    <location>
        <begin position="17"/>
        <end position="32"/>
    </location>
</feature>
<evidence type="ECO:0000313" key="18">
    <source>
        <dbReference type="Proteomes" id="UP000887116"/>
    </source>
</evidence>
<evidence type="ECO:0000256" key="12">
    <source>
        <dbReference type="ARBA" id="ARBA00022860"/>
    </source>
</evidence>
<dbReference type="Pfam" id="PF02898">
    <property type="entry name" value="NO_synthase"/>
    <property type="match status" value="1"/>
</dbReference>
<evidence type="ECO:0000256" key="10">
    <source>
        <dbReference type="ARBA" id="ARBA00022827"/>
    </source>
</evidence>
<evidence type="ECO:0000256" key="2">
    <source>
        <dbReference type="ARBA" id="ARBA00001970"/>
    </source>
</evidence>
<keyword evidence="7" id="KW-0285">Flavoprotein</keyword>
<dbReference type="Gene3D" id="3.90.340.10">
    <property type="entry name" value="Nitric Oxide Synthase, Chain A, domain 1"/>
    <property type="match status" value="1"/>
</dbReference>
<dbReference type="OrthoDB" id="6428127at2759"/>
<dbReference type="InterPro" id="IPR050607">
    <property type="entry name" value="NOS"/>
</dbReference>
<dbReference type="Gene3D" id="3.90.440.10">
    <property type="entry name" value="Nitric Oxide Synthase,Heme Domain,Chain A domain 2"/>
    <property type="match status" value="1"/>
</dbReference>
<evidence type="ECO:0000256" key="14">
    <source>
        <dbReference type="ARBA" id="ARBA00023004"/>
    </source>
</evidence>
<dbReference type="GO" id="GO:0004517">
    <property type="term" value="F:nitric-oxide synthase activity"/>
    <property type="evidence" value="ECO:0007669"/>
    <property type="project" value="UniProtKB-EC"/>
</dbReference>
<evidence type="ECO:0000256" key="13">
    <source>
        <dbReference type="ARBA" id="ARBA00023002"/>
    </source>
</evidence>
<dbReference type="PANTHER" id="PTHR43410">
    <property type="entry name" value="NITRIC OXIDE SYNTHASE OXYGENASE"/>
    <property type="match status" value="1"/>
</dbReference>
<keyword evidence="9" id="KW-0479">Metal-binding</keyword>
<comment type="similarity">
    <text evidence="4">Belongs to the NOS family.</text>
</comment>
<evidence type="ECO:0000256" key="4">
    <source>
        <dbReference type="ARBA" id="ARBA00006267"/>
    </source>
</evidence>
<keyword evidence="12" id="KW-0112">Calmodulin-binding</keyword>
<evidence type="ECO:0000259" key="16">
    <source>
        <dbReference type="PROSITE" id="PS60001"/>
    </source>
</evidence>
<feature type="domain" description="Nitric oxide synthase (NOS)" evidence="16">
    <location>
        <begin position="148"/>
        <end position="155"/>
    </location>
</feature>
<dbReference type="GO" id="GO:0005516">
    <property type="term" value="F:calmodulin binding"/>
    <property type="evidence" value="ECO:0007669"/>
    <property type="project" value="UniProtKB-KW"/>
</dbReference>
<reference evidence="17" key="1">
    <citation type="submission" date="2020-07" db="EMBL/GenBank/DDBJ databases">
        <title>Multicomponent nature underlies the extraordinary mechanical properties of spider dragline silk.</title>
        <authorList>
            <person name="Kono N."/>
            <person name="Nakamura H."/>
            <person name="Mori M."/>
            <person name="Yoshida Y."/>
            <person name="Ohtoshi R."/>
            <person name="Malay A.D."/>
            <person name="Moran D.A.P."/>
            <person name="Tomita M."/>
            <person name="Numata K."/>
            <person name="Arakawa K."/>
        </authorList>
    </citation>
    <scope>NUCLEOTIDE SEQUENCE</scope>
</reference>
<proteinExistence type="inferred from homology"/>
<evidence type="ECO:0000256" key="9">
    <source>
        <dbReference type="ARBA" id="ARBA00022723"/>
    </source>
</evidence>
<evidence type="ECO:0000256" key="11">
    <source>
        <dbReference type="ARBA" id="ARBA00022857"/>
    </source>
</evidence>
<evidence type="ECO:0000256" key="5">
    <source>
        <dbReference type="ARBA" id="ARBA00012989"/>
    </source>
</evidence>
<feature type="region of interest" description="Disordered" evidence="15">
    <location>
        <begin position="14"/>
        <end position="33"/>
    </location>
</feature>
<dbReference type="PANTHER" id="PTHR43410:SF1">
    <property type="entry name" value="NITRIC OXIDE SYNTHASE"/>
    <property type="match status" value="1"/>
</dbReference>
<dbReference type="InterPro" id="IPR036119">
    <property type="entry name" value="NOS_N_sf"/>
</dbReference>
<keyword evidence="13" id="KW-0560">Oxidoreductase</keyword>
<keyword evidence="18" id="KW-1185">Reference proteome</keyword>
<gene>
    <name evidence="17" type="primary">Nos</name>
    <name evidence="17" type="ORF">TNCT_624951</name>
</gene>
<dbReference type="GO" id="GO:0046872">
    <property type="term" value="F:metal ion binding"/>
    <property type="evidence" value="ECO:0007669"/>
    <property type="project" value="UniProtKB-KW"/>
</dbReference>
<evidence type="ECO:0000256" key="8">
    <source>
        <dbReference type="ARBA" id="ARBA00022643"/>
    </source>
</evidence>
<sequence>MVLAVIETDISSKPVLHNSNQGSRKNSITSPSRRPVRLRNVISGHESVETLFLKATETVQCSPTRCMGSIMAGPSKRPTGTPRPKDEILRHAKHFFDQYFSSIKRMNSPSHVRRWKEIVSEVDSTGTYELKETELVYGAKLAWRNAPRCIGRIQWSKLQVFDARYVSTTREMFDAICNHIKYATNKGNIRSAITIFPQRTDGLHDFRVWNTQLIMYAGYKQEDGSIIGDPANTDFTELCQKLGWKGQGKKWDLLPLVLSANGHDPQVFDIPDDLVLRVPITHPKYPWFEDLDIEWYALPAVSSMLFDVGGLEFPAAPFNGWYMVTEIGARDLCDPHRFNILEEVATRLGVDMRAPSTLWKDRAAVEINYAVICSFQNIFVQNERKSSRHR</sequence>
<dbReference type="GO" id="GO:0006809">
    <property type="term" value="P:nitric oxide biosynthetic process"/>
    <property type="evidence" value="ECO:0007669"/>
    <property type="project" value="InterPro"/>
</dbReference>
<keyword evidence="8" id="KW-0288">FMN</keyword>
<evidence type="ECO:0000313" key="17">
    <source>
        <dbReference type="EMBL" id="GFQ81930.1"/>
    </source>
</evidence>
<dbReference type="Gene3D" id="3.90.1230.10">
    <property type="entry name" value="Nitric Oxide Synthase, Chain A, domain 3"/>
    <property type="match status" value="1"/>
</dbReference>
<dbReference type="EMBL" id="BMAO01002600">
    <property type="protein sequence ID" value="GFQ81930.1"/>
    <property type="molecule type" value="Genomic_DNA"/>
</dbReference>
<dbReference type="InterPro" id="IPR044944">
    <property type="entry name" value="NOS_dom_3"/>
</dbReference>
<evidence type="ECO:0000256" key="7">
    <source>
        <dbReference type="ARBA" id="ARBA00022630"/>
    </source>
</evidence>
<protein>
    <recommendedName>
        <fullName evidence="5">nitric-oxide synthase (NADPH)</fullName>
        <ecNumber evidence="5">1.14.13.39</ecNumber>
    </recommendedName>
</protein>
<dbReference type="AlphaFoldDB" id="A0A8X6IRN6"/>
<evidence type="ECO:0000256" key="1">
    <source>
        <dbReference type="ARBA" id="ARBA00001917"/>
    </source>
</evidence>
<evidence type="ECO:0000256" key="15">
    <source>
        <dbReference type="SAM" id="MobiDB-lite"/>
    </source>
</evidence>
<accession>A0A8X6IRN6</accession>
<comment type="cofactor">
    <cofactor evidence="1">
        <name>FMN</name>
        <dbReference type="ChEBI" id="CHEBI:58210"/>
    </cofactor>
</comment>